<comment type="caution">
    <text evidence="2">The sequence shown here is derived from an EMBL/GenBank/DDBJ whole genome shotgun (WGS) entry which is preliminary data.</text>
</comment>
<evidence type="ECO:0000313" key="3">
    <source>
        <dbReference type="Proteomes" id="UP000640335"/>
    </source>
</evidence>
<dbReference type="EMBL" id="JACSQZ010000077">
    <property type="protein sequence ID" value="MBD7916375.1"/>
    <property type="molecule type" value="Genomic_DNA"/>
</dbReference>
<evidence type="ECO:0000313" key="2">
    <source>
        <dbReference type="EMBL" id="MBD7916375.1"/>
    </source>
</evidence>
<dbReference type="InterPro" id="IPR011320">
    <property type="entry name" value="RNase_H1_N"/>
</dbReference>
<dbReference type="InterPro" id="IPR009027">
    <property type="entry name" value="Ribosomal_bL9/RNase_H1_N"/>
</dbReference>
<organism evidence="2 3">
    <name type="scientific">Clostridium gallinarum</name>
    <dbReference type="NCBI Taxonomy" id="2762246"/>
    <lineage>
        <taxon>Bacteria</taxon>
        <taxon>Bacillati</taxon>
        <taxon>Bacillota</taxon>
        <taxon>Clostridia</taxon>
        <taxon>Eubacteriales</taxon>
        <taxon>Clostridiaceae</taxon>
        <taxon>Clostridium</taxon>
    </lineage>
</organism>
<protein>
    <submittedName>
        <fullName evidence="2">RNase H1/viroplasmin domain-containing protein</fullName>
    </submittedName>
</protein>
<proteinExistence type="predicted"/>
<dbReference type="SUPFAM" id="SSF55658">
    <property type="entry name" value="L9 N-domain-like"/>
    <property type="match status" value="1"/>
</dbReference>
<feature type="domain" description="Ribonuclease H1 N-terminal" evidence="1">
    <location>
        <begin position="9"/>
        <end position="53"/>
    </location>
</feature>
<gene>
    <name evidence="2" type="ORF">H9660_14605</name>
</gene>
<evidence type="ECO:0000259" key="1">
    <source>
        <dbReference type="Pfam" id="PF01693"/>
    </source>
</evidence>
<reference evidence="2 3" key="1">
    <citation type="submission" date="2020-08" db="EMBL/GenBank/DDBJ databases">
        <title>A Genomic Blueprint of the Chicken Gut Microbiome.</title>
        <authorList>
            <person name="Gilroy R."/>
            <person name="Ravi A."/>
            <person name="Getino M."/>
            <person name="Pursley I."/>
            <person name="Horton D.L."/>
            <person name="Alikhan N.-F."/>
            <person name="Baker D."/>
            <person name="Gharbi K."/>
            <person name="Hall N."/>
            <person name="Watson M."/>
            <person name="Adriaenssens E.M."/>
            <person name="Foster-Nyarko E."/>
            <person name="Jarju S."/>
            <person name="Secka A."/>
            <person name="Antonio M."/>
            <person name="Oren A."/>
            <person name="Chaudhuri R."/>
            <person name="La Ragione R.M."/>
            <person name="Hildebrand F."/>
            <person name="Pallen M.J."/>
        </authorList>
    </citation>
    <scope>NUCLEOTIDE SEQUENCE [LARGE SCALE GENOMIC DNA]</scope>
    <source>
        <strain evidence="2 3">Sa3CUN1</strain>
    </source>
</reference>
<dbReference type="RefSeq" id="WP_191751119.1">
    <property type="nucleotide sequence ID" value="NZ_JACSQZ010000077.1"/>
</dbReference>
<dbReference type="Gene3D" id="3.40.970.10">
    <property type="entry name" value="Ribonuclease H1, N-terminal domain"/>
    <property type="match status" value="1"/>
</dbReference>
<sequence length="119" mass="13796">MGKKKAKAKFYAIKDGIGVKDIIVTSWDECSKLVLGYNAVYKSFRTEEEAKKYLGSVDVEKVKEQAKKGMEDRKIKKETTRSISIRLPKEMYNDFEEKCSSLNLDKDKAIFMLLDEWLN</sequence>
<dbReference type="InterPro" id="IPR037056">
    <property type="entry name" value="RNase_H1_N_sf"/>
</dbReference>
<accession>A0ABR8Q7I5</accession>
<dbReference type="Proteomes" id="UP000640335">
    <property type="component" value="Unassembled WGS sequence"/>
</dbReference>
<keyword evidence="3" id="KW-1185">Reference proteome</keyword>
<dbReference type="Pfam" id="PF01693">
    <property type="entry name" value="Cauli_VI"/>
    <property type="match status" value="1"/>
</dbReference>
<name>A0ABR8Q7I5_9CLOT</name>